<proteinExistence type="predicted"/>
<dbReference type="AlphaFoldDB" id="A0A382PD19"/>
<sequence>DYRDIQNYFYENSRGCGINVTCSEADGYEEPIDATAYLVMGGYICSGVMLNNVRQDLTPYFLTASFCVEGGSPSTFKFYFNFEADECDESSSSEYGNYAYGSELLQLENEYSNGMSALLEITGGIEEDVFYAGWDATGNTPNISCLVHHPAGDFKRLNLDNDPAYGCSFMGGAQYHWCVDWDEGGYEGGSAGAGLFDSQFKVVGQLSGGPGDCSNGFNSYHGKFSASFNAMKEWLDPDNTGALVINGTYEVLDSELNVPGDYATIQDAIDNADDGATVLVTPGTYSGVGNIDLNFEGKAITVISESGPDSTIIDCGGEERGITFEYGEDSTAVFDGFTITNGERT</sequence>
<dbReference type="SUPFAM" id="SSF50494">
    <property type="entry name" value="Trypsin-like serine proteases"/>
    <property type="match status" value="1"/>
</dbReference>
<dbReference type="InterPro" id="IPR012334">
    <property type="entry name" value="Pectin_lyas_fold"/>
</dbReference>
<dbReference type="InterPro" id="IPR009003">
    <property type="entry name" value="Peptidase_S1_PA"/>
</dbReference>
<accession>A0A382PD19</accession>
<dbReference type="EMBL" id="UINC01106552">
    <property type="protein sequence ID" value="SVC71299.1"/>
    <property type="molecule type" value="Genomic_DNA"/>
</dbReference>
<dbReference type="Gene3D" id="2.40.10.10">
    <property type="entry name" value="Trypsin-like serine proteases"/>
    <property type="match status" value="2"/>
</dbReference>
<reference evidence="1" key="1">
    <citation type="submission" date="2018-05" db="EMBL/GenBank/DDBJ databases">
        <authorList>
            <person name="Lanie J.A."/>
            <person name="Ng W.-L."/>
            <person name="Kazmierczak K.M."/>
            <person name="Andrzejewski T.M."/>
            <person name="Davidsen T.M."/>
            <person name="Wayne K.J."/>
            <person name="Tettelin H."/>
            <person name="Glass J.I."/>
            <person name="Rusch D."/>
            <person name="Podicherti R."/>
            <person name="Tsui H.-C.T."/>
            <person name="Winkler M.E."/>
        </authorList>
    </citation>
    <scope>NUCLEOTIDE SEQUENCE</scope>
</reference>
<protein>
    <recommendedName>
        <fullName evidence="2">Peptidase S1 domain-containing protein</fullName>
    </recommendedName>
</protein>
<evidence type="ECO:0008006" key="2">
    <source>
        <dbReference type="Google" id="ProtNLM"/>
    </source>
</evidence>
<dbReference type="SUPFAM" id="SSF51126">
    <property type="entry name" value="Pectin lyase-like"/>
    <property type="match status" value="1"/>
</dbReference>
<dbReference type="InterPro" id="IPR043504">
    <property type="entry name" value="Peptidase_S1_PA_chymotrypsin"/>
</dbReference>
<dbReference type="Gene3D" id="2.160.20.10">
    <property type="entry name" value="Single-stranded right-handed beta-helix, Pectin lyase-like"/>
    <property type="match status" value="1"/>
</dbReference>
<feature type="non-terminal residue" evidence="1">
    <location>
        <position position="1"/>
    </location>
</feature>
<gene>
    <name evidence="1" type="ORF">METZ01_LOCUS324153</name>
</gene>
<dbReference type="InterPro" id="IPR011050">
    <property type="entry name" value="Pectin_lyase_fold/virulence"/>
</dbReference>
<feature type="non-terminal residue" evidence="1">
    <location>
        <position position="345"/>
    </location>
</feature>
<evidence type="ECO:0000313" key="1">
    <source>
        <dbReference type="EMBL" id="SVC71299.1"/>
    </source>
</evidence>
<name>A0A382PD19_9ZZZZ</name>
<organism evidence="1">
    <name type="scientific">marine metagenome</name>
    <dbReference type="NCBI Taxonomy" id="408172"/>
    <lineage>
        <taxon>unclassified sequences</taxon>
        <taxon>metagenomes</taxon>
        <taxon>ecological metagenomes</taxon>
    </lineage>
</organism>